<feature type="region of interest" description="Disordered" evidence="1">
    <location>
        <begin position="36"/>
        <end position="55"/>
    </location>
</feature>
<organism evidence="2">
    <name type="scientific">Chromera velia CCMP2878</name>
    <dbReference type="NCBI Taxonomy" id="1169474"/>
    <lineage>
        <taxon>Eukaryota</taxon>
        <taxon>Sar</taxon>
        <taxon>Alveolata</taxon>
        <taxon>Colpodellida</taxon>
        <taxon>Chromeraceae</taxon>
        <taxon>Chromera</taxon>
    </lineage>
</organism>
<evidence type="ECO:0000256" key="1">
    <source>
        <dbReference type="SAM" id="MobiDB-lite"/>
    </source>
</evidence>
<feature type="compositionally biased region" description="Polar residues" evidence="1">
    <location>
        <begin position="83"/>
        <end position="93"/>
    </location>
</feature>
<feature type="region of interest" description="Disordered" evidence="1">
    <location>
        <begin position="1"/>
        <end position="20"/>
    </location>
</feature>
<feature type="region of interest" description="Disordered" evidence="1">
    <location>
        <begin position="72"/>
        <end position="141"/>
    </location>
</feature>
<feature type="compositionally biased region" description="Basic and acidic residues" evidence="1">
    <location>
        <begin position="204"/>
        <end position="218"/>
    </location>
</feature>
<gene>
    <name evidence="2" type="ORF">Cvel_24966</name>
</gene>
<feature type="compositionally biased region" description="Basic and acidic residues" evidence="1">
    <location>
        <begin position="115"/>
        <end position="125"/>
    </location>
</feature>
<protein>
    <submittedName>
        <fullName evidence="2">Uncharacterized protein</fullName>
    </submittedName>
</protein>
<dbReference type="AlphaFoldDB" id="A0A0G4H718"/>
<feature type="region of interest" description="Disordered" evidence="1">
    <location>
        <begin position="189"/>
        <end position="255"/>
    </location>
</feature>
<dbReference type="EMBL" id="CDMZ01001946">
    <property type="protein sequence ID" value="CEM39667.1"/>
    <property type="molecule type" value="Genomic_DNA"/>
</dbReference>
<name>A0A0G4H718_9ALVE</name>
<sequence length="343" mass="36131">MTPPYIGIPRPSSPLSSNAGARVSVPVLCQRRVADGREAEARNCPAVPPSVPARPALDSARARFWSLGNQAPTKAQSLPPVHFSSSGPANPNQWRADAATVRGGQGPPNGPSTPVREKKNAKEPESPDNFPPPPVSATPETDAQTPLIRMFPSFRSSSSSSSDGEVPPFPAIPSVRLSLDEATVTAALPGELVARRSPSSSTEPRSRPQSKEVQRREVEDESGCSDVPSDEPLRCTAHSSRVASPGQLKRQTLGESTVTVCSPLPVLPSGRRGWLPSFVRQSLEKVGLLPLTWQGQRGGDDVEERTTVKAGWGGNGGGREGLVSGCLCCSECFFGGQFAGGDS</sequence>
<accession>A0A0G4H718</accession>
<proteinExistence type="predicted"/>
<evidence type="ECO:0000313" key="2">
    <source>
        <dbReference type="EMBL" id="CEM39667.1"/>
    </source>
</evidence>
<dbReference type="VEuPathDB" id="CryptoDB:Cvel_24966"/>
<reference evidence="2" key="1">
    <citation type="submission" date="2014-11" db="EMBL/GenBank/DDBJ databases">
        <authorList>
            <person name="Otto D Thomas"/>
            <person name="Naeem Raeece"/>
        </authorList>
    </citation>
    <scope>NUCLEOTIDE SEQUENCE</scope>
</reference>